<dbReference type="EMBL" id="AAWS01000030">
    <property type="protein sequence ID" value="EAY26817.1"/>
    <property type="molecule type" value="Genomic_DNA"/>
</dbReference>
<keyword evidence="6" id="KW-1185">Reference proteome</keyword>
<evidence type="ECO:0000313" key="6">
    <source>
        <dbReference type="Proteomes" id="UP000004095"/>
    </source>
</evidence>
<evidence type="ECO:0000313" key="3">
    <source>
        <dbReference type="EMBL" id="EAY26817.1"/>
    </source>
</evidence>
<comment type="caution">
    <text evidence="5">The sequence shown here is derived from an EMBL/GenBank/DDBJ whole genome shotgun (WGS) entry which is preliminary data.</text>
</comment>
<dbReference type="EMBL" id="AAWS01000030">
    <property type="protein sequence ID" value="EAY26756.1"/>
    <property type="molecule type" value="Genomic_DNA"/>
</dbReference>
<dbReference type="AlphaFoldDB" id="A1ZC36"/>
<evidence type="ECO:0008006" key="7">
    <source>
        <dbReference type="Google" id="ProtNLM"/>
    </source>
</evidence>
<protein>
    <recommendedName>
        <fullName evidence="7">Transposase</fullName>
    </recommendedName>
</protein>
<evidence type="ECO:0000313" key="4">
    <source>
        <dbReference type="EMBL" id="EAY29409.1"/>
    </source>
</evidence>
<dbReference type="EMBL" id="AAWS01000001">
    <property type="protein sequence ID" value="EAY31838.1"/>
    <property type="molecule type" value="Genomic_DNA"/>
</dbReference>
<dbReference type="Proteomes" id="UP000004095">
    <property type="component" value="Unassembled WGS sequence"/>
</dbReference>
<evidence type="ECO:0000313" key="5">
    <source>
        <dbReference type="EMBL" id="EAY31838.1"/>
    </source>
</evidence>
<name>A1ZC36_MICM2</name>
<evidence type="ECO:0000313" key="1">
    <source>
        <dbReference type="EMBL" id="EAY26349.1"/>
    </source>
</evidence>
<dbReference type="SUPFAM" id="SSF53098">
    <property type="entry name" value="Ribonuclease H-like"/>
    <property type="match status" value="1"/>
</dbReference>
<dbReference type="EMBL" id="AAWS01000011">
    <property type="protein sequence ID" value="EAY29409.1"/>
    <property type="molecule type" value="Genomic_DNA"/>
</dbReference>
<sequence length="389" mass="44921">MGQLVGLPTLNSILVKHGVVSNSAQISYQKLASNLSISTIRKLFEEVFSAQLGQVLQEMSEKDSSCWSKTTVTVVLDDSVFRCWLSSQNHLKDFEECYGKFFSGQFGTSVYGFRVLTLGVSIDGVFYPLFFDFIKKKTSNAYQKPAKVAQKLVRRWGEYRKKLTRTGYDFPTLHLSCDNGYSNEALAESCAQNGLCYISVTKKSHYVVIEGQKVKLSDWIEKEFIPAEQAHQASQKMLPEEDKTTFKRRISAYYCSKKQAVTLLFFRLNGSKKVSVIYSTSKHIFAKTLRRHWFQRTYIEQFFKLLKHVLQIGEARTKDKKGFEFKLYRFSYVALHAQKLVKWIRKQMKGFNKKGFITIQRTLNSDPDILDLLQEKLIANICKSNSYKQ</sequence>
<organism evidence="5 6">
    <name type="scientific">Microscilla marina ATCC 23134</name>
    <dbReference type="NCBI Taxonomy" id="313606"/>
    <lineage>
        <taxon>Bacteria</taxon>
        <taxon>Pseudomonadati</taxon>
        <taxon>Bacteroidota</taxon>
        <taxon>Cytophagia</taxon>
        <taxon>Cytophagales</taxon>
        <taxon>Microscillaceae</taxon>
        <taxon>Microscilla</taxon>
    </lineage>
</organism>
<dbReference type="InterPro" id="IPR012337">
    <property type="entry name" value="RNaseH-like_sf"/>
</dbReference>
<evidence type="ECO:0000313" key="2">
    <source>
        <dbReference type="EMBL" id="EAY26756.1"/>
    </source>
</evidence>
<reference evidence="5 6" key="1">
    <citation type="submission" date="2007-01" db="EMBL/GenBank/DDBJ databases">
        <authorList>
            <person name="Haygood M."/>
            <person name="Podell S."/>
            <person name="Anderson C."/>
            <person name="Hopkinson B."/>
            <person name="Roe K."/>
            <person name="Barbeau K."/>
            <person name="Gaasterland T."/>
            <person name="Ferriera S."/>
            <person name="Johnson J."/>
            <person name="Kravitz S."/>
            <person name="Beeson K."/>
            <person name="Sutton G."/>
            <person name="Rogers Y.-H."/>
            <person name="Friedman R."/>
            <person name="Frazier M."/>
            <person name="Venter J.C."/>
        </authorList>
    </citation>
    <scope>NUCLEOTIDE SEQUENCE [LARGE SCALE GENOMIC DNA]</scope>
    <source>
        <strain evidence="5 6">ATCC 23134</strain>
    </source>
</reference>
<accession>A1ZC36</accession>
<proteinExistence type="predicted"/>
<gene>
    <name evidence="2" type="ORF">M23134_00722</name>
    <name evidence="3" type="ORF">M23134_00783</name>
    <name evidence="4" type="ORF">M23134_01469</name>
    <name evidence="5" type="ORF">M23134_01867</name>
    <name evidence="1" type="ORF">M23134_04627</name>
</gene>
<dbReference type="EMBL" id="AAWS01000035">
    <property type="protein sequence ID" value="EAY26349.1"/>
    <property type="molecule type" value="Genomic_DNA"/>
</dbReference>